<feature type="transmembrane region" description="Helical" evidence="1">
    <location>
        <begin position="21"/>
        <end position="47"/>
    </location>
</feature>
<dbReference type="RefSeq" id="WP_241054542.1">
    <property type="nucleotide sequence ID" value="NZ_JAKZBV010000001.1"/>
</dbReference>
<organism evidence="2 3">
    <name type="scientific">Sinomonas terrae</name>
    <dbReference type="NCBI Taxonomy" id="2908838"/>
    <lineage>
        <taxon>Bacteria</taxon>
        <taxon>Bacillati</taxon>
        <taxon>Actinomycetota</taxon>
        <taxon>Actinomycetes</taxon>
        <taxon>Micrococcales</taxon>
        <taxon>Micrococcaceae</taxon>
        <taxon>Sinomonas</taxon>
    </lineage>
</organism>
<evidence type="ECO:0000313" key="3">
    <source>
        <dbReference type="Proteomes" id="UP001202922"/>
    </source>
</evidence>
<protein>
    <submittedName>
        <fullName evidence="2">Uncharacterized protein</fullName>
    </submittedName>
</protein>
<gene>
    <name evidence="2" type="ORF">L0M17_13495</name>
</gene>
<reference evidence="2 3" key="1">
    <citation type="submission" date="2022-03" db="EMBL/GenBank/DDBJ databases">
        <title>Sinomonas sp. isolated from a soil.</title>
        <authorList>
            <person name="Han J."/>
            <person name="Kim D.-U."/>
        </authorList>
    </citation>
    <scope>NUCLEOTIDE SEQUENCE [LARGE SCALE GENOMIC DNA]</scope>
    <source>
        <strain evidence="2 3">5-5</strain>
    </source>
</reference>
<evidence type="ECO:0000256" key="1">
    <source>
        <dbReference type="SAM" id="Phobius"/>
    </source>
</evidence>
<name>A0ABS9U2Q3_9MICC</name>
<keyword evidence="1" id="KW-1133">Transmembrane helix</keyword>
<evidence type="ECO:0000313" key="2">
    <source>
        <dbReference type="EMBL" id="MCH6470979.1"/>
    </source>
</evidence>
<dbReference type="EMBL" id="JAKZBV010000001">
    <property type="protein sequence ID" value="MCH6470979.1"/>
    <property type="molecule type" value="Genomic_DNA"/>
</dbReference>
<keyword evidence="3" id="KW-1185">Reference proteome</keyword>
<comment type="caution">
    <text evidence="2">The sequence shown here is derived from an EMBL/GenBank/DDBJ whole genome shotgun (WGS) entry which is preliminary data.</text>
</comment>
<accession>A0ABS9U2Q3</accession>
<keyword evidence="1" id="KW-0812">Transmembrane</keyword>
<sequence>MGAGARRALSDLYSSGSRGGGIVVLSAVALGLLLAAIALGLMIPWFAAGVVAQTAKMQLSSVVKLDAPP</sequence>
<dbReference type="Proteomes" id="UP001202922">
    <property type="component" value="Unassembled WGS sequence"/>
</dbReference>
<keyword evidence="1" id="KW-0472">Membrane</keyword>
<proteinExistence type="predicted"/>